<keyword evidence="5" id="KW-0732">Signal</keyword>
<feature type="chain" id="PRO_5008391694" evidence="5">
    <location>
        <begin position="23"/>
        <end position="559"/>
    </location>
</feature>
<dbReference type="PANTHER" id="PTHR42693">
    <property type="entry name" value="ARYLSULFATASE FAMILY MEMBER"/>
    <property type="match status" value="1"/>
</dbReference>
<dbReference type="RefSeq" id="WP_064583581.1">
    <property type="nucleotide sequence ID" value="NZ_CP015878.1"/>
</dbReference>
<evidence type="ECO:0000256" key="4">
    <source>
        <dbReference type="ARBA" id="ARBA00022837"/>
    </source>
</evidence>
<dbReference type="Gene3D" id="3.30.1120.10">
    <property type="match status" value="1"/>
</dbReference>
<reference evidence="7 8" key="1">
    <citation type="submission" date="2016-05" db="EMBL/GenBank/DDBJ databases">
        <title>Genome Sequence of Pseudomonas citronellolis Strain SJTE-3, an Estrogens and Persistent Organic Pollutants degradation strain.</title>
        <authorList>
            <person name="Liang R."/>
        </authorList>
    </citation>
    <scope>NUCLEOTIDE SEQUENCE [LARGE SCALE GENOMIC DNA]</scope>
    <source>
        <strain evidence="7 8">SJTE-3</strain>
    </source>
</reference>
<protein>
    <submittedName>
        <fullName evidence="7">Arylsulfatase</fullName>
    </submittedName>
</protein>
<dbReference type="CDD" id="cd16025">
    <property type="entry name" value="PAS_like"/>
    <property type="match status" value="1"/>
</dbReference>
<dbReference type="PANTHER" id="PTHR42693:SF33">
    <property type="entry name" value="ARYLSULFATASE"/>
    <property type="match status" value="1"/>
</dbReference>
<dbReference type="EMBL" id="CP015878">
    <property type="protein sequence ID" value="ANI15951.1"/>
    <property type="molecule type" value="Genomic_DNA"/>
</dbReference>
<dbReference type="Gene3D" id="3.40.720.10">
    <property type="entry name" value="Alkaline Phosphatase, subunit A"/>
    <property type="match status" value="1"/>
</dbReference>
<sequence>MHTLLKWLAAALLASALPFAQAAGGGQRPNVLLIVADDLGFSDIGALGGEIATPNLDRLARQGMTFLDFHATPSCSTTRSALLSGNDPHLVGVGMMAEWRGRLPPAQRERLRPGYEGVLAGKVPTLAELLGDAGYHTYIAGKWHLGKQPELQPQKRGFEESYVLLEGGAAQFKQANMALLPNYSTTYLHDGQGIELPDDFYSSTWYTDRLIEMIDRRAGDGRPFFAFAAYTAPHWPLQAPDAYLAKYRGRYDAGYQAIADQRLARQRELGLIPEGYPLQAQLEGVPAWSTLSDEQQRQSARTMEVYAAMVEAFDAEVGRLLDHLRRSGQLDNTLVLFMSDNGPEGRDSMDARWVAEHFDNRLENYGRRDSFLLQGSAWAQVSALPGRRYKMTTYQGGYRVPLFAYMPQRIAAGRTTQLARVHDLLPTLLELAGAEQPGPRYQGREVIPPQGLSMLPLLFGRDARVHAADEPLGWELNGNAALRKGSLKLLYDVKDAQARWRLYDLATDPGERHDLAAQRPQALAELLRDWRAYAQRNNLRLDAQGRPLVPQLLEAASSR</sequence>
<dbReference type="AlphaFoldDB" id="A0A1A9KEU7"/>
<keyword evidence="4" id="KW-0106">Calcium</keyword>
<evidence type="ECO:0000313" key="8">
    <source>
        <dbReference type="Proteomes" id="UP000077748"/>
    </source>
</evidence>
<dbReference type="GO" id="GO:0004065">
    <property type="term" value="F:arylsulfatase activity"/>
    <property type="evidence" value="ECO:0007669"/>
    <property type="project" value="TreeGrafter"/>
</dbReference>
<proteinExistence type="inferred from homology"/>
<feature type="signal peptide" evidence="5">
    <location>
        <begin position="1"/>
        <end position="22"/>
    </location>
</feature>
<dbReference type="Proteomes" id="UP000077748">
    <property type="component" value="Chromosome"/>
</dbReference>
<feature type="domain" description="Sulfatase N-terminal" evidence="6">
    <location>
        <begin position="29"/>
        <end position="434"/>
    </location>
</feature>
<dbReference type="InterPro" id="IPR017850">
    <property type="entry name" value="Alkaline_phosphatase_core_sf"/>
</dbReference>
<dbReference type="InterPro" id="IPR024607">
    <property type="entry name" value="Sulfatase_CS"/>
</dbReference>
<evidence type="ECO:0000256" key="3">
    <source>
        <dbReference type="ARBA" id="ARBA00022801"/>
    </source>
</evidence>
<evidence type="ECO:0000256" key="2">
    <source>
        <dbReference type="ARBA" id="ARBA00022723"/>
    </source>
</evidence>
<dbReference type="SUPFAM" id="SSF53649">
    <property type="entry name" value="Alkaline phosphatase-like"/>
    <property type="match status" value="1"/>
</dbReference>
<dbReference type="Pfam" id="PF00884">
    <property type="entry name" value="Sulfatase"/>
    <property type="match status" value="1"/>
</dbReference>
<evidence type="ECO:0000256" key="5">
    <source>
        <dbReference type="SAM" id="SignalP"/>
    </source>
</evidence>
<evidence type="ECO:0000259" key="6">
    <source>
        <dbReference type="Pfam" id="PF00884"/>
    </source>
</evidence>
<dbReference type="InterPro" id="IPR050738">
    <property type="entry name" value="Sulfatase"/>
</dbReference>
<evidence type="ECO:0000313" key="7">
    <source>
        <dbReference type="EMBL" id="ANI15951.1"/>
    </source>
</evidence>
<name>A0A1A9KEU7_9PSED</name>
<keyword evidence="3" id="KW-0378">Hydrolase</keyword>
<dbReference type="InterPro" id="IPR000917">
    <property type="entry name" value="Sulfatase_N"/>
</dbReference>
<gene>
    <name evidence="7" type="ORF">A9C11_19110</name>
</gene>
<keyword evidence="2" id="KW-0479">Metal-binding</keyword>
<organism evidence="7 8">
    <name type="scientific">Pseudomonas citronellolis</name>
    <dbReference type="NCBI Taxonomy" id="53408"/>
    <lineage>
        <taxon>Bacteria</taxon>
        <taxon>Pseudomonadati</taxon>
        <taxon>Pseudomonadota</taxon>
        <taxon>Gammaproteobacteria</taxon>
        <taxon>Pseudomonadales</taxon>
        <taxon>Pseudomonadaceae</taxon>
        <taxon>Pseudomonas</taxon>
    </lineage>
</organism>
<comment type="similarity">
    <text evidence="1">Belongs to the sulfatase family.</text>
</comment>
<dbReference type="GO" id="GO:0046872">
    <property type="term" value="F:metal ion binding"/>
    <property type="evidence" value="ECO:0007669"/>
    <property type="project" value="UniProtKB-KW"/>
</dbReference>
<evidence type="ECO:0000256" key="1">
    <source>
        <dbReference type="ARBA" id="ARBA00008779"/>
    </source>
</evidence>
<accession>A0A1A9KEU7</accession>
<dbReference type="PROSITE" id="PS00149">
    <property type="entry name" value="SULFATASE_2"/>
    <property type="match status" value="1"/>
</dbReference>